<evidence type="ECO:0000256" key="9">
    <source>
        <dbReference type="RuleBase" id="RU363034"/>
    </source>
</evidence>
<dbReference type="PROSITE" id="PS00135">
    <property type="entry name" value="TRYPSIN_SER"/>
    <property type="match status" value="1"/>
</dbReference>
<dbReference type="Gene3D" id="2.40.10.10">
    <property type="entry name" value="Trypsin-like serine proteases"/>
    <property type="match status" value="1"/>
</dbReference>
<evidence type="ECO:0000256" key="1">
    <source>
        <dbReference type="ARBA" id="ARBA00004613"/>
    </source>
</evidence>
<dbReference type="InterPro" id="IPR033116">
    <property type="entry name" value="TRYPSIN_SER"/>
</dbReference>
<keyword evidence="6" id="KW-1015">Disulfide bond</keyword>
<dbReference type="EMBL" id="JBEHCU010011859">
    <property type="protein sequence ID" value="KAL1376200.1"/>
    <property type="molecule type" value="Genomic_DNA"/>
</dbReference>
<evidence type="ECO:0000259" key="12">
    <source>
        <dbReference type="PROSITE" id="PS50240"/>
    </source>
</evidence>
<keyword evidence="7" id="KW-0325">Glycoprotein</keyword>
<comment type="caution">
    <text evidence="13">The sequence shown here is derived from an EMBL/GenBank/DDBJ whole genome shotgun (WGS) entry which is preliminary data.</text>
</comment>
<dbReference type="GO" id="GO:0006508">
    <property type="term" value="P:proteolysis"/>
    <property type="evidence" value="ECO:0007669"/>
    <property type="project" value="UniProtKB-KW"/>
</dbReference>
<keyword evidence="4 11" id="KW-0732">Signal</keyword>
<accession>A0ABD1CIT9</accession>
<feature type="domain" description="Peptidase S1" evidence="12">
    <location>
        <begin position="99"/>
        <end position="342"/>
    </location>
</feature>
<dbReference type="GO" id="GO:0045087">
    <property type="term" value="P:innate immune response"/>
    <property type="evidence" value="ECO:0007669"/>
    <property type="project" value="UniProtKB-KW"/>
</dbReference>
<name>A0ABD1CIT9_CULPP</name>
<dbReference type="InterPro" id="IPR009003">
    <property type="entry name" value="Peptidase_S1_PA"/>
</dbReference>
<evidence type="ECO:0000256" key="11">
    <source>
        <dbReference type="SAM" id="SignalP"/>
    </source>
</evidence>
<dbReference type="Pfam" id="PF00089">
    <property type="entry name" value="Trypsin"/>
    <property type="match status" value="1"/>
</dbReference>
<evidence type="ECO:0000256" key="5">
    <source>
        <dbReference type="ARBA" id="ARBA00022859"/>
    </source>
</evidence>
<dbReference type="CDD" id="cd00190">
    <property type="entry name" value="Tryp_SPc"/>
    <property type="match status" value="1"/>
</dbReference>
<keyword evidence="10" id="KW-1133">Transmembrane helix</keyword>
<dbReference type="PANTHER" id="PTHR24260:SF147">
    <property type="entry name" value="EG:BACR7A4.3 PROTEIN-RELATED"/>
    <property type="match status" value="1"/>
</dbReference>
<keyword evidence="10" id="KW-0812">Transmembrane</keyword>
<evidence type="ECO:0000256" key="2">
    <source>
        <dbReference type="ARBA" id="ARBA00022525"/>
    </source>
</evidence>
<dbReference type="AlphaFoldDB" id="A0ABD1CIT9"/>
<dbReference type="PANTHER" id="PTHR24260">
    <property type="match status" value="1"/>
</dbReference>
<comment type="similarity">
    <text evidence="8">Belongs to the peptidase S1 family. CLIP subfamily.</text>
</comment>
<dbReference type="PROSITE" id="PS50240">
    <property type="entry name" value="TRYPSIN_DOM"/>
    <property type="match status" value="1"/>
</dbReference>
<dbReference type="InterPro" id="IPR018114">
    <property type="entry name" value="TRYPSIN_HIS"/>
</dbReference>
<gene>
    <name evidence="13" type="ORF">pipiens_004467</name>
</gene>
<evidence type="ECO:0000313" key="13">
    <source>
        <dbReference type="EMBL" id="KAL1376200.1"/>
    </source>
</evidence>
<keyword evidence="9" id="KW-0378">Hydrolase</keyword>
<keyword evidence="5" id="KW-0391">Immunity</keyword>
<evidence type="ECO:0000256" key="4">
    <source>
        <dbReference type="ARBA" id="ARBA00022729"/>
    </source>
</evidence>
<dbReference type="FunFam" id="2.40.10.10:FF:000028">
    <property type="entry name" value="Serine protease easter"/>
    <property type="match status" value="1"/>
</dbReference>
<feature type="transmembrane region" description="Helical" evidence="10">
    <location>
        <begin position="34"/>
        <end position="53"/>
    </location>
</feature>
<feature type="signal peptide" evidence="11">
    <location>
        <begin position="1"/>
        <end position="22"/>
    </location>
</feature>
<reference evidence="13 14" key="1">
    <citation type="submission" date="2024-05" db="EMBL/GenBank/DDBJ databases">
        <title>Culex pipiens pipiens assembly and annotation.</title>
        <authorList>
            <person name="Alout H."/>
            <person name="Durand T."/>
        </authorList>
    </citation>
    <scope>NUCLEOTIDE SEQUENCE [LARGE SCALE GENOMIC DNA]</scope>
    <source>
        <strain evidence="13">HA-2024</strain>
        <tissue evidence="13">Whole body</tissue>
    </source>
</reference>
<evidence type="ECO:0000256" key="7">
    <source>
        <dbReference type="ARBA" id="ARBA00023180"/>
    </source>
</evidence>
<evidence type="ECO:0000313" key="14">
    <source>
        <dbReference type="Proteomes" id="UP001562425"/>
    </source>
</evidence>
<evidence type="ECO:0000256" key="3">
    <source>
        <dbReference type="ARBA" id="ARBA00022588"/>
    </source>
</evidence>
<feature type="chain" id="PRO_5044892703" description="Peptidase S1 domain-containing protein" evidence="11">
    <location>
        <begin position="23"/>
        <end position="346"/>
    </location>
</feature>
<dbReference type="SUPFAM" id="SSF50494">
    <property type="entry name" value="Trypsin-like serine proteases"/>
    <property type="match status" value="1"/>
</dbReference>
<dbReference type="InterPro" id="IPR043504">
    <property type="entry name" value="Peptidase_S1_PA_chymotrypsin"/>
</dbReference>
<proteinExistence type="inferred from homology"/>
<dbReference type="PRINTS" id="PR00722">
    <property type="entry name" value="CHYMOTRYPSIN"/>
</dbReference>
<evidence type="ECO:0000256" key="6">
    <source>
        <dbReference type="ARBA" id="ARBA00023157"/>
    </source>
</evidence>
<dbReference type="SMART" id="SM00020">
    <property type="entry name" value="Tryp_SPc"/>
    <property type="match status" value="1"/>
</dbReference>
<dbReference type="Proteomes" id="UP001562425">
    <property type="component" value="Unassembled WGS sequence"/>
</dbReference>
<dbReference type="InterPro" id="IPR051333">
    <property type="entry name" value="CLIP_Serine_Protease"/>
</dbReference>
<keyword evidence="3" id="KW-0399">Innate immunity</keyword>
<organism evidence="13 14">
    <name type="scientific">Culex pipiens pipiens</name>
    <name type="common">Northern house mosquito</name>
    <dbReference type="NCBI Taxonomy" id="38569"/>
    <lineage>
        <taxon>Eukaryota</taxon>
        <taxon>Metazoa</taxon>
        <taxon>Ecdysozoa</taxon>
        <taxon>Arthropoda</taxon>
        <taxon>Hexapoda</taxon>
        <taxon>Insecta</taxon>
        <taxon>Pterygota</taxon>
        <taxon>Neoptera</taxon>
        <taxon>Endopterygota</taxon>
        <taxon>Diptera</taxon>
        <taxon>Nematocera</taxon>
        <taxon>Culicoidea</taxon>
        <taxon>Culicidae</taxon>
        <taxon>Culicinae</taxon>
        <taxon>Culicini</taxon>
        <taxon>Culex</taxon>
        <taxon>Culex</taxon>
    </lineage>
</organism>
<keyword evidence="9" id="KW-0645">Protease</keyword>
<evidence type="ECO:0000256" key="8">
    <source>
        <dbReference type="ARBA" id="ARBA00024195"/>
    </source>
</evidence>
<sequence>MSAALLRCGLVLLLLFCLLVQGNSKVFSVFRGCAGHLIYLTCLFFLFPGRWVLGQRIAEKKCSEYREKTIQTSMIIPLTLNPRPIQIQRFNCSKTVDLIVGGEAAKPGEFPHQALLGYADASAPEGYRFDCGGSLISERFVLTAAHCFVKGYPKIIRLGEHSLDDEYDNQVDFDIEKFYKHPDHRFKSAYNDIALIKLDQNVKFSKIIRPACLWTGSALNVSSVIATGFGLNDTAGDKADILQKVMLDFLDREQCDEKFGSLAKFPRGVVDSQLCIGSKRGGKDTCQGDSGGPVQVITEPKGCTYHVLGLTSTALQGCGIGQSEAIYTRVSSYIDWIEKIVWPEQA</sequence>
<protein>
    <recommendedName>
        <fullName evidence="12">Peptidase S1 domain-containing protein</fullName>
    </recommendedName>
</protein>
<dbReference type="InterPro" id="IPR001254">
    <property type="entry name" value="Trypsin_dom"/>
</dbReference>
<dbReference type="GO" id="GO:0008236">
    <property type="term" value="F:serine-type peptidase activity"/>
    <property type="evidence" value="ECO:0007669"/>
    <property type="project" value="UniProtKB-KW"/>
</dbReference>
<keyword evidence="10" id="KW-0472">Membrane</keyword>
<comment type="subcellular location">
    <subcellularLocation>
        <location evidence="1">Secreted</location>
    </subcellularLocation>
</comment>
<keyword evidence="9" id="KW-0720">Serine protease</keyword>
<evidence type="ECO:0000256" key="10">
    <source>
        <dbReference type="SAM" id="Phobius"/>
    </source>
</evidence>
<keyword evidence="2" id="KW-0964">Secreted</keyword>
<dbReference type="InterPro" id="IPR001314">
    <property type="entry name" value="Peptidase_S1A"/>
</dbReference>
<keyword evidence="14" id="KW-1185">Reference proteome</keyword>
<dbReference type="PROSITE" id="PS00134">
    <property type="entry name" value="TRYPSIN_HIS"/>
    <property type="match status" value="1"/>
</dbReference>
<dbReference type="GO" id="GO:0005576">
    <property type="term" value="C:extracellular region"/>
    <property type="evidence" value="ECO:0007669"/>
    <property type="project" value="UniProtKB-SubCell"/>
</dbReference>